<dbReference type="InterPro" id="IPR010352">
    <property type="entry name" value="DUF945"/>
</dbReference>
<protein>
    <recommendedName>
        <fullName evidence="3">DUF945 family protein</fullName>
    </recommendedName>
</protein>
<dbReference type="EMBL" id="PIPS01000003">
    <property type="protein sequence ID" value="RUO42459.1"/>
    <property type="molecule type" value="Genomic_DNA"/>
</dbReference>
<proteinExistence type="predicted"/>
<sequence length="464" mass="51123">MNLKKPVLGILSVGVAAVLVAPHFIGQQAEQDINALVAAVNNNPVHQLELKSYQRGWFSSKAIFEHSMQMADFDQSGGTKMTEVRSGEVVLDLQHGPVLTDYDAGLGLLSWQLQAADERLRANLTWNDGEPLYQMIGSMNLVGSGQYHDRIAGLVYRDAASDMTIELNDYRGNGEFGAEQFAYQGTNKRFRVDIAGESVQIDDLTFATEAKGTLAEALTSQLLESEVVLNIAKASTPAFSMRDVQLDAKSELSDNGETLDISFVTNINNITSATGDWNNLALAMEMRRVDVAFMQAYQETVNDAYSADVEEMQEQLQALMKEHLEPVVAADPEFIISELSGQAPDGQFDGELSVKLAENAAAEMVNASGDYWLKQLLAEGYMQMDKALLRNAFIMQLETALAAQMPNQDMQSEQIQSMLNQQAEQVIGVYLQQGFIEEQEQQYRSAIELQNGVLLLNGNSIPLI</sequence>
<name>A0AA94EDH9_9GAMM</name>
<organism evidence="1 2">
    <name type="scientific">Idiomarina aquatica</name>
    <dbReference type="NCBI Taxonomy" id="1327752"/>
    <lineage>
        <taxon>Bacteria</taxon>
        <taxon>Pseudomonadati</taxon>
        <taxon>Pseudomonadota</taxon>
        <taxon>Gammaproteobacteria</taxon>
        <taxon>Alteromonadales</taxon>
        <taxon>Idiomarinaceae</taxon>
        <taxon>Idiomarina</taxon>
    </lineage>
</organism>
<evidence type="ECO:0000313" key="2">
    <source>
        <dbReference type="Proteomes" id="UP000286680"/>
    </source>
</evidence>
<dbReference type="Pfam" id="PF06097">
    <property type="entry name" value="DUF945"/>
    <property type="match status" value="1"/>
</dbReference>
<reference evidence="2" key="1">
    <citation type="journal article" date="2018" name="Front. Microbiol.">
        <title>Genome-Based Analysis Reveals the Taxonomy and Diversity of the Family Idiomarinaceae.</title>
        <authorList>
            <person name="Liu Y."/>
            <person name="Lai Q."/>
            <person name="Shao Z."/>
        </authorList>
    </citation>
    <scope>NUCLEOTIDE SEQUENCE [LARGE SCALE GENOMIC DNA]</scope>
    <source>
        <strain evidence="2">SN-14</strain>
    </source>
</reference>
<accession>A0AA94EDH9</accession>
<dbReference type="AlphaFoldDB" id="A0AA94EDH9"/>
<dbReference type="Proteomes" id="UP000286680">
    <property type="component" value="Unassembled WGS sequence"/>
</dbReference>
<comment type="caution">
    <text evidence="1">The sequence shown here is derived from an EMBL/GenBank/DDBJ whole genome shotgun (WGS) entry which is preliminary data.</text>
</comment>
<evidence type="ECO:0008006" key="3">
    <source>
        <dbReference type="Google" id="ProtNLM"/>
    </source>
</evidence>
<evidence type="ECO:0000313" key="1">
    <source>
        <dbReference type="EMBL" id="RUO42459.1"/>
    </source>
</evidence>
<dbReference type="RefSeq" id="WP_126820187.1">
    <property type="nucleotide sequence ID" value="NZ_PIPS01000003.1"/>
</dbReference>
<gene>
    <name evidence="1" type="ORF">CWE23_10200</name>
</gene>
<keyword evidence="2" id="KW-1185">Reference proteome</keyword>